<evidence type="ECO:0000313" key="2">
    <source>
        <dbReference type="EMBL" id="SJM69964.1"/>
    </source>
</evidence>
<accession>A0A1R4GPB6</accession>
<feature type="region of interest" description="Disordered" evidence="1">
    <location>
        <begin position="1"/>
        <end position="22"/>
    </location>
</feature>
<name>A0A1R4GPB6_BREDI</name>
<dbReference type="EMBL" id="FUIE01000083">
    <property type="protein sequence ID" value="SJM69964.1"/>
    <property type="molecule type" value="Genomic_DNA"/>
</dbReference>
<gene>
    <name evidence="2" type="ORF">FM111_14485</name>
</gene>
<dbReference type="Proteomes" id="UP000195766">
    <property type="component" value="Unassembled WGS sequence"/>
</dbReference>
<reference evidence="2 3" key="1">
    <citation type="submission" date="2017-02" db="EMBL/GenBank/DDBJ databases">
        <authorList>
            <person name="Peterson S.W."/>
        </authorList>
    </citation>
    <scope>NUCLEOTIDE SEQUENCE [LARGE SCALE GENOMIC DNA]</scope>
    <source>
        <strain evidence="2 3">3F5N</strain>
    </source>
</reference>
<protein>
    <submittedName>
        <fullName evidence="2">Site-specific recombinases, DNA invertase Pin homologs</fullName>
    </submittedName>
</protein>
<evidence type="ECO:0000256" key="1">
    <source>
        <dbReference type="SAM" id="MobiDB-lite"/>
    </source>
</evidence>
<sequence length="205" mass="22925">MITQVTVTPYDPEGKRPDGRGAGAVRVQIEGEVSRLVDRAMLNRKIMHDRGAEDMHDLPIATFRFEVILDRSLSIEQEGLWEDVACIGRLMDDADRPVFYQEMIQAMNDRGRPVDAAEADVDETRARIALAQLRRDKWARAIRLGGTHGWVWSDRSISDAEWRERYEQSLLAPEPIDGVSASGSIGVIRLSEPDAGVVLIGRNSS</sequence>
<dbReference type="AlphaFoldDB" id="A0A1R4GPB6"/>
<evidence type="ECO:0000313" key="3">
    <source>
        <dbReference type="Proteomes" id="UP000195766"/>
    </source>
</evidence>
<organism evidence="2 3">
    <name type="scientific">Brevundimonas diminuta 3F5N</name>
    <dbReference type="NCBI Taxonomy" id="1255603"/>
    <lineage>
        <taxon>Bacteria</taxon>
        <taxon>Pseudomonadati</taxon>
        <taxon>Pseudomonadota</taxon>
        <taxon>Alphaproteobacteria</taxon>
        <taxon>Caulobacterales</taxon>
        <taxon>Caulobacteraceae</taxon>
        <taxon>Brevundimonas</taxon>
    </lineage>
</organism>
<proteinExistence type="predicted"/>